<dbReference type="EC" id="6.3.5.-" evidence="1"/>
<reference evidence="2 3" key="1">
    <citation type="journal article" date="2016" name="Nat. Commun.">
        <title>Thousands of microbial genomes shed light on interconnected biogeochemical processes in an aquifer system.</title>
        <authorList>
            <person name="Anantharaman K."/>
            <person name="Brown C.T."/>
            <person name="Hug L.A."/>
            <person name="Sharon I."/>
            <person name="Castelle C.J."/>
            <person name="Probst A.J."/>
            <person name="Thomas B.C."/>
            <person name="Singh A."/>
            <person name="Wilkins M.J."/>
            <person name="Karaoz U."/>
            <person name="Brodie E.L."/>
            <person name="Williams K.H."/>
            <person name="Hubbard S.S."/>
            <person name="Banfield J.F."/>
        </authorList>
    </citation>
    <scope>NUCLEOTIDE SEQUENCE [LARGE SCALE GENOMIC DNA]</scope>
</reference>
<comment type="similarity">
    <text evidence="1">Belongs to the GatC family.</text>
</comment>
<dbReference type="AlphaFoldDB" id="A0A1F5G7I1"/>
<dbReference type="GO" id="GO:0050567">
    <property type="term" value="F:glutaminyl-tRNA synthase (glutamine-hydrolyzing) activity"/>
    <property type="evidence" value="ECO:0007669"/>
    <property type="project" value="UniProtKB-UniRule"/>
</dbReference>
<accession>A0A1F5G7I1</accession>
<dbReference type="PANTHER" id="PTHR15004:SF0">
    <property type="entry name" value="GLUTAMYL-TRNA(GLN) AMIDOTRANSFERASE SUBUNIT C, MITOCHONDRIAL"/>
    <property type="match status" value="1"/>
</dbReference>
<dbReference type="Gene3D" id="1.10.20.60">
    <property type="entry name" value="Glu-tRNAGln amidotransferase C subunit, N-terminal domain"/>
    <property type="match status" value="1"/>
</dbReference>
<proteinExistence type="inferred from homology"/>
<protein>
    <recommendedName>
        <fullName evidence="1">Aspartyl/glutamyl-tRNA(Asn/Gln) amidotransferase subunit C</fullName>
        <shortName evidence="1">Asp/Glu-ADT subunit C</shortName>
        <ecNumber evidence="1">6.3.5.-</ecNumber>
    </recommendedName>
</protein>
<organism evidence="2 3">
    <name type="scientific">Candidatus Curtissbacteria bacterium RIFCSPHIGHO2_01_FULL_40_12</name>
    <dbReference type="NCBI Taxonomy" id="1797710"/>
    <lineage>
        <taxon>Bacteria</taxon>
        <taxon>Candidatus Curtissiibacteriota</taxon>
    </lineage>
</organism>
<dbReference type="GO" id="GO:0050566">
    <property type="term" value="F:asparaginyl-tRNA synthase (glutamine-hydrolyzing) activity"/>
    <property type="evidence" value="ECO:0007669"/>
    <property type="project" value="RHEA"/>
</dbReference>
<dbReference type="NCBIfam" id="TIGR00135">
    <property type="entry name" value="gatC"/>
    <property type="match status" value="1"/>
</dbReference>
<dbReference type="HAMAP" id="MF_00122">
    <property type="entry name" value="GatC"/>
    <property type="match status" value="1"/>
</dbReference>
<comment type="caution">
    <text evidence="2">The sequence shown here is derived from an EMBL/GenBank/DDBJ whole genome shotgun (WGS) entry which is preliminary data.</text>
</comment>
<dbReference type="GO" id="GO:0006412">
    <property type="term" value="P:translation"/>
    <property type="evidence" value="ECO:0007669"/>
    <property type="project" value="UniProtKB-UniRule"/>
</dbReference>
<comment type="catalytic activity">
    <reaction evidence="1">
        <text>L-glutamyl-tRNA(Gln) + L-glutamine + ATP + H2O = L-glutaminyl-tRNA(Gln) + L-glutamate + ADP + phosphate + H(+)</text>
        <dbReference type="Rhea" id="RHEA:17521"/>
        <dbReference type="Rhea" id="RHEA-COMP:9681"/>
        <dbReference type="Rhea" id="RHEA-COMP:9684"/>
        <dbReference type="ChEBI" id="CHEBI:15377"/>
        <dbReference type="ChEBI" id="CHEBI:15378"/>
        <dbReference type="ChEBI" id="CHEBI:29985"/>
        <dbReference type="ChEBI" id="CHEBI:30616"/>
        <dbReference type="ChEBI" id="CHEBI:43474"/>
        <dbReference type="ChEBI" id="CHEBI:58359"/>
        <dbReference type="ChEBI" id="CHEBI:78520"/>
        <dbReference type="ChEBI" id="CHEBI:78521"/>
        <dbReference type="ChEBI" id="CHEBI:456216"/>
    </reaction>
</comment>
<keyword evidence="1" id="KW-0547">Nucleotide-binding</keyword>
<comment type="catalytic activity">
    <reaction evidence="1">
        <text>L-aspartyl-tRNA(Asn) + L-glutamine + ATP + H2O = L-asparaginyl-tRNA(Asn) + L-glutamate + ADP + phosphate + 2 H(+)</text>
        <dbReference type="Rhea" id="RHEA:14513"/>
        <dbReference type="Rhea" id="RHEA-COMP:9674"/>
        <dbReference type="Rhea" id="RHEA-COMP:9677"/>
        <dbReference type="ChEBI" id="CHEBI:15377"/>
        <dbReference type="ChEBI" id="CHEBI:15378"/>
        <dbReference type="ChEBI" id="CHEBI:29985"/>
        <dbReference type="ChEBI" id="CHEBI:30616"/>
        <dbReference type="ChEBI" id="CHEBI:43474"/>
        <dbReference type="ChEBI" id="CHEBI:58359"/>
        <dbReference type="ChEBI" id="CHEBI:78515"/>
        <dbReference type="ChEBI" id="CHEBI:78516"/>
        <dbReference type="ChEBI" id="CHEBI:456216"/>
    </reaction>
</comment>
<name>A0A1F5G7I1_9BACT</name>
<keyword evidence="1" id="KW-0067">ATP-binding</keyword>
<dbReference type="GO" id="GO:0070681">
    <property type="term" value="P:glutaminyl-tRNAGln biosynthesis via transamidation"/>
    <property type="evidence" value="ECO:0007669"/>
    <property type="project" value="TreeGrafter"/>
</dbReference>
<evidence type="ECO:0000256" key="1">
    <source>
        <dbReference type="HAMAP-Rule" id="MF_00122"/>
    </source>
</evidence>
<dbReference type="Pfam" id="PF02686">
    <property type="entry name" value="GatC"/>
    <property type="match status" value="1"/>
</dbReference>
<gene>
    <name evidence="1" type="primary">gatC</name>
    <name evidence="2" type="ORF">A2693_03335</name>
</gene>
<dbReference type="InterPro" id="IPR003837">
    <property type="entry name" value="GatC"/>
</dbReference>
<evidence type="ECO:0000313" key="3">
    <source>
        <dbReference type="Proteomes" id="UP000178577"/>
    </source>
</evidence>
<dbReference type="InterPro" id="IPR036113">
    <property type="entry name" value="Asp/Glu-ADT_sf_sub_c"/>
</dbReference>
<comment type="subunit">
    <text evidence="1">Heterotrimer of A, B and C subunits.</text>
</comment>
<dbReference type="EMBL" id="MFAY01000054">
    <property type="protein sequence ID" value="OGD87775.1"/>
    <property type="molecule type" value="Genomic_DNA"/>
</dbReference>
<dbReference type="GO" id="GO:0005524">
    <property type="term" value="F:ATP binding"/>
    <property type="evidence" value="ECO:0007669"/>
    <property type="project" value="UniProtKB-KW"/>
</dbReference>
<evidence type="ECO:0000313" key="2">
    <source>
        <dbReference type="EMBL" id="OGD87775.1"/>
    </source>
</evidence>
<comment type="function">
    <text evidence="1">Allows the formation of correctly charged Asn-tRNA(Asn) or Gln-tRNA(Gln) through the transamidation of misacylated Asp-tRNA(Asn) or Glu-tRNA(Gln) in organisms which lack either or both of asparaginyl-tRNA or glutaminyl-tRNA synthetases. The reaction takes place in the presence of glutamine and ATP through an activated phospho-Asp-tRNA(Asn) or phospho-Glu-tRNA(Gln).</text>
</comment>
<keyword evidence="1" id="KW-0648">Protein biosynthesis</keyword>
<dbReference type="GO" id="GO:0006450">
    <property type="term" value="P:regulation of translational fidelity"/>
    <property type="evidence" value="ECO:0007669"/>
    <property type="project" value="InterPro"/>
</dbReference>
<dbReference type="Proteomes" id="UP000178577">
    <property type="component" value="Unassembled WGS sequence"/>
</dbReference>
<sequence>MEGSKVKIDIDYVTKLANLNLTEKEKKTFEPQLEEILGYISKLSEVNTDKVEPIGHITGQENVTREDEAKPSLNQDEALTNAPKIYNGFFEVEAIFEENSPE</sequence>
<keyword evidence="1" id="KW-0436">Ligase</keyword>
<dbReference type="PANTHER" id="PTHR15004">
    <property type="entry name" value="GLUTAMYL-TRNA(GLN) AMIDOTRANSFERASE SUBUNIT C, MITOCHONDRIAL"/>
    <property type="match status" value="1"/>
</dbReference>
<dbReference type="SUPFAM" id="SSF141000">
    <property type="entry name" value="Glu-tRNAGln amidotransferase C subunit"/>
    <property type="match status" value="1"/>
</dbReference>